<comment type="caution">
    <text evidence="2">The sequence shown here is derived from an EMBL/GenBank/DDBJ whole genome shotgun (WGS) entry which is preliminary data.</text>
</comment>
<dbReference type="Pfam" id="PF07383">
    <property type="entry name" value="DUF1496"/>
    <property type="match status" value="1"/>
</dbReference>
<evidence type="ECO:0000313" key="3">
    <source>
        <dbReference type="Proteomes" id="UP000033924"/>
    </source>
</evidence>
<evidence type="ECO:0000313" key="2">
    <source>
        <dbReference type="EMBL" id="KKF37711.1"/>
    </source>
</evidence>
<dbReference type="EMBL" id="JXNU01000003">
    <property type="protein sequence ID" value="KKF37711.1"/>
    <property type="molecule type" value="Genomic_DNA"/>
</dbReference>
<dbReference type="Proteomes" id="UP000033924">
    <property type="component" value="Unassembled WGS sequence"/>
</dbReference>
<proteinExistence type="predicted"/>
<dbReference type="STRING" id="65700.SY86_01960"/>
<accession>A0A0M2KL29</accession>
<sequence length="112" mass="12314">MNKSMISASLLLLCTQPLLAAGQYTDPGTVQNSVVSENGYNAGSRVVVDMPPQAWTQGQSNTSQPPCQRCCTYENRSYTEGAVVKMEGVLLQCVRDEHSYGTNNLIWKLLKQ</sequence>
<keyword evidence="1" id="KW-0732">Signal</keyword>
<reference evidence="2 3" key="1">
    <citation type="submission" date="2015-01" db="EMBL/GenBank/DDBJ databases">
        <title>Erwinia tracheiphila.</title>
        <authorList>
            <person name="Shapiro L.R."/>
        </authorList>
    </citation>
    <scope>NUCLEOTIDE SEQUENCE [LARGE SCALE GENOMIC DNA]</scope>
    <source>
        <strain evidence="2 3">BuffGH</strain>
    </source>
</reference>
<organism evidence="2 3">
    <name type="scientific">Erwinia tracheiphila</name>
    <dbReference type="NCBI Taxonomy" id="65700"/>
    <lineage>
        <taxon>Bacteria</taxon>
        <taxon>Pseudomonadati</taxon>
        <taxon>Pseudomonadota</taxon>
        <taxon>Gammaproteobacteria</taxon>
        <taxon>Enterobacterales</taxon>
        <taxon>Erwiniaceae</taxon>
        <taxon>Erwinia</taxon>
    </lineage>
</organism>
<name>A0A0M2KL29_9GAMM</name>
<dbReference type="InterPro" id="IPR009971">
    <property type="entry name" value="DUF1496"/>
</dbReference>
<feature type="signal peptide" evidence="1">
    <location>
        <begin position="1"/>
        <end position="20"/>
    </location>
</feature>
<feature type="chain" id="PRO_5005635965" description="DUF1496 domain-containing protein" evidence="1">
    <location>
        <begin position="21"/>
        <end position="112"/>
    </location>
</feature>
<dbReference type="PATRIC" id="fig|65700.7.peg.474"/>
<evidence type="ECO:0008006" key="4">
    <source>
        <dbReference type="Google" id="ProtNLM"/>
    </source>
</evidence>
<protein>
    <recommendedName>
        <fullName evidence="4">DUF1496 domain-containing protein</fullName>
    </recommendedName>
</protein>
<keyword evidence="3" id="KW-1185">Reference proteome</keyword>
<evidence type="ECO:0000256" key="1">
    <source>
        <dbReference type="SAM" id="SignalP"/>
    </source>
</evidence>
<gene>
    <name evidence="2" type="ORF">SY86_01960</name>
</gene>
<dbReference type="AlphaFoldDB" id="A0A0M2KL29"/>